<name>G8YA23_PICSO</name>
<evidence type="ECO:0000313" key="2">
    <source>
        <dbReference type="EMBL" id="CCE84437.1"/>
    </source>
</evidence>
<dbReference type="EMBL" id="FO082049">
    <property type="protein sequence ID" value="CCE83406.1"/>
    <property type="molecule type" value="Genomic_DNA"/>
</dbReference>
<protein>
    <submittedName>
        <fullName evidence="1">Piso0_003981 protein</fullName>
    </submittedName>
</protein>
<dbReference type="InterPro" id="IPR023674">
    <property type="entry name" value="Ribosomal_uL1-like"/>
</dbReference>
<dbReference type="eggNOG" id="KOG1685">
    <property type="taxonomic scope" value="Eukaryota"/>
</dbReference>
<dbReference type="SUPFAM" id="SSF56808">
    <property type="entry name" value="Ribosomal protein L1"/>
    <property type="match status" value="1"/>
</dbReference>
<dbReference type="STRING" id="559304.G8YA23"/>
<evidence type="ECO:0000313" key="3">
    <source>
        <dbReference type="Proteomes" id="UP000005222"/>
    </source>
</evidence>
<keyword evidence="3" id="KW-1185">Reference proteome</keyword>
<dbReference type="OrthoDB" id="10251727at2759"/>
<dbReference type="Pfam" id="PF00687">
    <property type="entry name" value="Ribosomal_L1"/>
    <property type="match status" value="1"/>
</dbReference>
<dbReference type="InterPro" id="IPR028364">
    <property type="entry name" value="Ribosomal_uL1/biogenesis"/>
</dbReference>
<sequence>MVTQNSFLLGEEALKSGKRSLRSLSSHSRSSKGEKAEAVYVVINSKIKFTKSKEYVPRIIPLTKKLDSLENKSVLLVTKDPSIPYREKLTEKGSPTEDVFSDIFSFKRLKSQAKDGRKLIKIFKEYDIVVADNRIHKFLPDVLGFQFFYKNKKIPYMVQMALPEQDAMLTRGKKSTKLKDDRCDPKYVKSQMKAIARNAAFVAPHNGTCVVLKVGYTDWSTSDLLTNINDIVTYLTNQKYLPVGGMLRSVKNIKSVHLKTSDSISLPLYKAEKPPSDAASDSDSD</sequence>
<dbReference type="FunCoup" id="G8YA23">
    <property type="interactions" value="625"/>
</dbReference>
<accession>G8YA23</accession>
<dbReference type="AlphaFoldDB" id="G8YA23"/>
<dbReference type="CDD" id="cd00403">
    <property type="entry name" value="Ribosomal_L1"/>
    <property type="match status" value="1"/>
</dbReference>
<organism evidence="1 3">
    <name type="scientific">Pichia sorbitophila (strain ATCC MYA-4447 / BCRC 22081 / CBS 7064 / NBRC 10061 / NRRL Y-12695)</name>
    <name type="common">Hybrid yeast</name>
    <dbReference type="NCBI Taxonomy" id="559304"/>
    <lineage>
        <taxon>Eukaryota</taxon>
        <taxon>Fungi</taxon>
        <taxon>Dikarya</taxon>
        <taxon>Ascomycota</taxon>
        <taxon>Saccharomycotina</taxon>
        <taxon>Pichiomycetes</taxon>
        <taxon>Debaryomycetaceae</taxon>
        <taxon>Millerozyma</taxon>
    </lineage>
</organism>
<gene>
    <name evidence="1" type="primary">Piso0_003981</name>
    <name evidence="1" type="ORF">GNLVRS01_PISO0K06830g</name>
    <name evidence="2" type="ORF">GNLVRS01_PISO0L06831g</name>
</gene>
<dbReference type="InParanoid" id="G8YA23"/>
<dbReference type="HOGENOM" id="CLU_063901_0_0_1"/>
<proteinExistence type="predicted"/>
<reference evidence="1" key="1">
    <citation type="submission" date="2011-10" db="EMBL/GenBank/DDBJ databases">
        <authorList>
            <person name="Genoscope - CEA"/>
        </authorList>
    </citation>
    <scope>NUCLEOTIDE SEQUENCE</scope>
</reference>
<dbReference type="Proteomes" id="UP000005222">
    <property type="component" value="Chromosome L"/>
</dbReference>
<reference evidence="3" key="2">
    <citation type="journal article" date="2012" name="G3 (Bethesda)">
        <title>Pichia sorbitophila, an interspecies yeast hybrid reveals early steps of genome resolution following polyploidization.</title>
        <authorList>
            <person name="Leh Louis V."/>
            <person name="Despons L."/>
            <person name="Friedrich A."/>
            <person name="Martin T."/>
            <person name="Durrens P."/>
            <person name="Casaregola S."/>
            <person name="Neuveglise C."/>
            <person name="Fairhead C."/>
            <person name="Marck C."/>
            <person name="Cruz J.A."/>
            <person name="Straub M.L."/>
            <person name="Kugler V."/>
            <person name="Sacerdot C."/>
            <person name="Uzunov Z."/>
            <person name="Thierry A."/>
            <person name="Weiss S."/>
            <person name="Bleykasten C."/>
            <person name="De Montigny J."/>
            <person name="Jacques N."/>
            <person name="Jung P."/>
            <person name="Lemaire M."/>
            <person name="Mallet S."/>
            <person name="Morel G."/>
            <person name="Richard G.F."/>
            <person name="Sarkar A."/>
            <person name="Savel G."/>
            <person name="Schacherer J."/>
            <person name="Seret M.L."/>
            <person name="Talla E."/>
            <person name="Samson G."/>
            <person name="Jubin C."/>
            <person name="Poulain J."/>
            <person name="Vacherie B."/>
            <person name="Barbe V."/>
            <person name="Pelletier E."/>
            <person name="Sherman D.J."/>
            <person name="Westhof E."/>
            <person name="Weissenbach J."/>
            <person name="Baret P.V."/>
            <person name="Wincker P."/>
            <person name="Gaillardin C."/>
            <person name="Dujon B."/>
            <person name="Souciet J.L."/>
        </authorList>
    </citation>
    <scope>NUCLEOTIDE SEQUENCE [LARGE SCALE GENOMIC DNA]</scope>
    <source>
        <strain evidence="3">ATCC MYA-4447 / BCRC 22081 / CBS 7064 / NBRC 10061 / NRRL Y-12695</strain>
    </source>
</reference>
<dbReference type="InterPro" id="IPR016095">
    <property type="entry name" value="Ribosomal_uL1_3-a/b-sand"/>
</dbReference>
<dbReference type="Proteomes" id="UP000005222">
    <property type="component" value="Chromosome K"/>
</dbReference>
<dbReference type="EMBL" id="FO082048">
    <property type="protein sequence ID" value="CCE84437.1"/>
    <property type="molecule type" value="Genomic_DNA"/>
</dbReference>
<evidence type="ECO:0000313" key="1">
    <source>
        <dbReference type="EMBL" id="CCE83406.1"/>
    </source>
</evidence>
<dbReference type="Gene3D" id="3.40.50.790">
    <property type="match status" value="1"/>
</dbReference>